<keyword evidence="2 5" id="KW-0732">Signal</keyword>
<evidence type="ECO:0000313" key="6">
    <source>
        <dbReference type="Proteomes" id="UP000813463"/>
    </source>
</evidence>
<dbReference type="GO" id="GO:0016788">
    <property type="term" value="F:hydrolase activity, acting on ester bonds"/>
    <property type="evidence" value="ECO:0007669"/>
    <property type="project" value="InterPro"/>
</dbReference>
<evidence type="ECO:0000256" key="3">
    <source>
        <dbReference type="ARBA" id="ARBA00022801"/>
    </source>
</evidence>
<feature type="signal peptide" evidence="5">
    <location>
        <begin position="1"/>
        <end position="20"/>
    </location>
</feature>
<dbReference type="InterPro" id="IPR036514">
    <property type="entry name" value="SGNH_hydro_sf"/>
</dbReference>
<organism evidence="6 7">
    <name type="scientific">Spinacia oleracea</name>
    <name type="common">Spinach</name>
    <dbReference type="NCBI Taxonomy" id="3562"/>
    <lineage>
        <taxon>Eukaryota</taxon>
        <taxon>Viridiplantae</taxon>
        <taxon>Streptophyta</taxon>
        <taxon>Embryophyta</taxon>
        <taxon>Tracheophyta</taxon>
        <taxon>Spermatophyta</taxon>
        <taxon>Magnoliopsida</taxon>
        <taxon>eudicotyledons</taxon>
        <taxon>Gunneridae</taxon>
        <taxon>Pentapetalae</taxon>
        <taxon>Caryophyllales</taxon>
        <taxon>Chenopodiaceae</taxon>
        <taxon>Chenopodioideae</taxon>
        <taxon>Anserineae</taxon>
        <taxon>Spinacia</taxon>
    </lineage>
</organism>
<keyword evidence="4" id="KW-0325">Glycoprotein</keyword>
<dbReference type="InterPro" id="IPR001087">
    <property type="entry name" value="GDSL"/>
</dbReference>
<reference evidence="7" key="2">
    <citation type="submission" date="2025-04" db="UniProtKB">
        <authorList>
            <consortium name="RefSeq"/>
        </authorList>
    </citation>
    <scope>IDENTIFICATION</scope>
    <source>
        <tissue evidence="8 9">Leaf</tissue>
    </source>
</reference>
<dbReference type="Pfam" id="PF00657">
    <property type="entry name" value="Lipase_GDSL"/>
    <property type="match status" value="1"/>
</dbReference>
<evidence type="ECO:0000256" key="4">
    <source>
        <dbReference type="ARBA" id="ARBA00023180"/>
    </source>
</evidence>
<dbReference type="OrthoDB" id="1600564at2759"/>
<dbReference type="GeneID" id="110794509"/>
<dbReference type="KEGG" id="soe:110794509"/>
<evidence type="ECO:0000256" key="5">
    <source>
        <dbReference type="SAM" id="SignalP"/>
    </source>
</evidence>
<feature type="chain" id="PRO_5040249184" evidence="5">
    <location>
        <begin position="21"/>
        <end position="382"/>
    </location>
</feature>
<comment type="similarity">
    <text evidence="1">Belongs to the 'GDSL' lipolytic enzyme family.</text>
</comment>
<gene>
    <name evidence="7 8 9" type="primary">LOC110794509</name>
</gene>
<evidence type="ECO:0000256" key="2">
    <source>
        <dbReference type="ARBA" id="ARBA00022729"/>
    </source>
</evidence>
<dbReference type="AlphaFoldDB" id="A0A9R0IT92"/>
<sequence>MGCLRGGILVVLMVVGVVGGQSVRNKPPCKFPAMYNFGDSNSDTGGISAAFEPIRLPYGQTFFKKAAGRDSDGRVLLDFIAEQVGLPYLSAYLNSIGANFRHGANFATGGSTIRRQNETIFQNGISPFSLDVQIWHHDQFKSRTKDLYQQVKSPFEKSLLPRPEDFSKALYTFDIGQNDLSVAFRTMNNEQLRATIPNIISQFSSAVQHLYEQGARSFWIHNTGPIGCLPVSQFYIVNPKPGFLDEFGCIKGNNDMAIQFNKQLKDAVTKLRTQLPEAALTYVDLYSAKYGLISKTKSQGWADPMKVCCGYHEKYDHVWCGQKGVISNGTTMFGAVCKDPELHVSWDGVHHTEGANHWFATQIFNGSLTDPPTPITHACYRN</sequence>
<dbReference type="Gene3D" id="3.40.50.1110">
    <property type="entry name" value="SGNH hydrolase"/>
    <property type="match status" value="1"/>
</dbReference>
<protein>
    <submittedName>
        <fullName evidence="7 8">GDSL esterase/lipase At5g14450</fullName>
    </submittedName>
</protein>
<evidence type="ECO:0000256" key="1">
    <source>
        <dbReference type="ARBA" id="ARBA00008668"/>
    </source>
</evidence>
<dbReference type="CDD" id="cd01837">
    <property type="entry name" value="SGNH_plant_lipase_like"/>
    <property type="match status" value="1"/>
</dbReference>
<keyword evidence="3" id="KW-0378">Hydrolase</keyword>
<evidence type="ECO:0000313" key="7">
    <source>
        <dbReference type="RefSeq" id="XP_021855177.1"/>
    </source>
</evidence>
<proteinExistence type="inferred from homology"/>
<dbReference type="RefSeq" id="XP_021855177.1">
    <property type="nucleotide sequence ID" value="XM_021999485.1"/>
</dbReference>
<dbReference type="RefSeq" id="XP_056685053.1">
    <property type="nucleotide sequence ID" value="XM_056829075.1"/>
</dbReference>
<evidence type="ECO:0000313" key="8">
    <source>
        <dbReference type="RefSeq" id="XP_056685052.1"/>
    </source>
</evidence>
<dbReference type="InterPro" id="IPR035669">
    <property type="entry name" value="SGNH_plant_lipase-like"/>
</dbReference>
<dbReference type="RefSeq" id="XP_056685052.1">
    <property type="nucleotide sequence ID" value="XM_056829074.1"/>
</dbReference>
<evidence type="ECO:0000313" key="9">
    <source>
        <dbReference type="RefSeq" id="XP_056685053.1"/>
    </source>
</evidence>
<dbReference type="Proteomes" id="UP000813463">
    <property type="component" value="Chromosome 5"/>
</dbReference>
<reference evidence="6" key="1">
    <citation type="journal article" date="2021" name="Nat. Commun.">
        <title>Genomic analyses provide insights into spinach domestication and the genetic basis of agronomic traits.</title>
        <authorList>
            <person name="Cai X."/>
            <person name="Sun X."/>
            <person name="Xu C."/>
            <person name="Sun H."/>
            <person name="Wang X."/>
            <person name="Ge C."/>
            <person name="Zhang Z."/>
            <person name="Wang Q."/>
            <person name="Fei Z."/>
            <person name="Jiao C."/>
            <person name="Wang Q."/>
        </authorList>
    </citation>
    <scope>NUCLEOTIDE SEQUENCE [LARGE SCALE GENOMIC DNA]</scope>
    <source>
        <strain evidence="6">cv. Varoflay</strain>
    </source>
</reference>
<dbReference type="PANTHER" id="PTHR22835:SF546">
    <property type="entry name" value="GDSL-LIKE LIPASE_ACYLHYDROLASE"/>
    <property type="match status" value="1"/>
</dbReference>
<keyword evidence="6" id="KW-1185">Reference proteome</keyword>
<name>A0A9R0IT92_SPIOL</name>
<dbReference type="PANTHER" id="PTHR22835">
    <property type="entry name" value="ZINC FINGER FYVE DOMAIN CONTAINING PROTEIN"/>
    <property type="match status" value="1"/>
</dbReference>
<accession>A0A9R0IT92</accession>